<comment type="function">
    <text evidence="8">Catalyzes the attachment of glutamate to tRNA(Glu) in a two-step reaction: glutamate is first activated by ATP to form Glu-AMP and then transferred to the acceptor end of tRNA(Glu).</text>
</comment>
<keyword evidence="12" id="KW-1185">Reference proteome</keyword>
<dbReference type="Proteomes" id="UP001500483">
    <property type="component" value="Unassembled WGS sequence"/>
</dbReference>
<dbReference type="InterPro" id="IPR014729">
    <property type="entry name" value="Rossmann-like_a/b/a_fold"/>
</dbReference>
<dbReference type="InterPro" id="IPR049940">
    <property type="entry name" value="GluQ/Sye"/>
</dbReference>
<evidence type="ECO:0000259" key="9">
    <source>
        <dbReference type="Pfam" id="PF00749"/>
    </source>
</evidence>
<keyword evidence="2 8" id="KW-0963">Cytoplasm</keyword>
<evidence type="ECO:0000256" key="6">
    <source>
        <dbReference type="ARBA" id="ARBA00022917"/>
    </source>
</evidence>
<evidence type="ECO:0000256" key="3">
    <source>
        <dbReference type="ARBA" id="ARBA00022598"/>
    </source>
</evidence>
<evidence type="ECO:0000256" key="5">
    <source>
        <dbReference type="ARBA" id="ARBA00022840"/>
    </source>
</evidence>
<dbReference type="SUPFAM" id="SSF48163">
    <property type="entry name" value="An anticodon-binding domain of class I aminoacyl-tRNA synthetases"/>
    <property type="match status" value="1"/>
</dbReference>
<evidence type="ECO:0000256" key="7">
    <source>
        <dbReference type="ARBA" id="ARBA00023146"/>
    </source>
</evidence>
<comment type="similarity">
    <text evidence="1 8">Belongs to the class-I aminoacyl-tRNA synthetase family. Glutamate--tRNA ligase type 1 subfamily.</text>
</comment>
<dbReference type="InterPro" id="IPR008925">
    <property type="entry name" value="aa_tRNA-synth_I_cd-bd_sf"/>
</dbReference>
<feature type="short sequence motif" description="'HIGH' region" evidence="8">
    <location>
        <begin position="20"/>
        <end position="30"/>
    </location>
</feature>
<dbReference type="PANTHER" id="PTHR43311">
    <property type="entry name" value="GLUTAMATE--TRNA LIGASE"/>
    <property type="match status" value="1"/>
</dbReference>
<dbReference type="Gene3D" id="1.10.10.350">
    <property type="match status" value="1"/>
</dbReference>
<dbReference type="Gene3D" id="1.10.1160.10">
    <property type="entry name" value="Glutamyl-trna Synthetase, Domain 2"/>
    <property type="match status" value="1"/>
</dbReference>
<dbReference type="InterPro" id="IPR000924">
    <property type="entry name" value="Glu/Gln-tRNA-synth"/>
</dbReference>
<accession>A0ABP6RMB1</accession>
<keyword evidence="3 8" id="KW-0436">Ligase</keyword>
<evidence type="ECO:0000313" key="12">
    <source>
        <dbReference type="Proteomes" id="UP001500483"/>
    </source>
</evidence>
<evidence type="ECO:0000259" key="10">
    <source>
        <dbReference type="Pfam" id="PF19269"/>
    </source>
</evidence>
<protein>
    <recommendedName>
        <fullName evidence="8">Glutamate--tRNA ligase</fullName>
        <ecNumber evidence="8">6.1.1.17</ecNumber>
    </recommendedName>
    <alternativeName>
        <fullName evidence="8">Glutamyl-tRNA synthetase</fullName>
        <shortName evidence="8">GluRS</shortName>
    </alternativeName>
</protein>
<name>A0ABP6RMB1_9PSEU</name>
<feature type="domain" description="Glutamyl/glutaminyl-tRNA synthetase class Ib catalytic" evidence="9">
    <location>
        <begin position="14"/>
        <end position="330"/>
    </location>
</feature>
<comment type="subunit">
    <text evidence="8">Monomer.</text>
</comment>
<keyword evidence="5 8" id="KW-0067">ATP-binding</keyword>
<dbReference type="InterPro" id="IPR020058">
    <property type="entry name" value="Glu/Gln-tRNA-synth_Ib_cat-dom"/>
</dbReference>
<comment type="subcellular location">
    <subcellularLocation>
        <location evidence="8">Cytoplasm</location>
    </subcellularLocation>
</comment>
<dbReference type="NCBIfam" id="TIGR00464">
    <property type="entry name" value="gltX_bact"/>
    <property type="match status" value="1"/>
</dbReference>
<dbReference type="InterPro" id="IPR020061">
    <property type="entry name" value="Glu_tRNA_lig_a-bdl"/>
</dbReference>
<dbReference type="InterPro" id="IPR033910">
    <property type="entry name" value="GluRS_core"/>
</dbReference>
<dbReference type="HAMAP" id="MF_00022">
    <property type="entry name" value="Glu_tRNA_synth_type1"/>
    <property type="match status" value="1"/>
</dbReference>
<dbReference type="GO" id="GO:0016874">
    <property type="term" value="F:ligase activity"/>
    <property type="evidence" value="ECO:0007669"/>
    <property type="project" value="UniProtKB-KW"/>
</dbReference>
<evidence type="ECO:0000256" key="4">
    <source>
        <dbReference type="ARBA" id="ARBA00022741"/>
    </source>
</evidence>
<comment type="caution">
    <text evidence="8">Lacks conserved residue(s) required for the propagation of feature annotation.</text>
</comment>
<comment type="catalytic activity">
    <reaction evidence="8">
        <text>tRNA(Glu) + L-glutamate + ATP = L-glutamyl-tRNA(Glu) + AMP + diphosphate</text>
        <dbReference type="Rhea" id="RHEA:23540"/>
        <dbReference type="Rhea" id="RHEA-COMP:9663"/>
        <dbReference type="Rhea" id="RHEA-COMP:9680"/>
        <dbReference type="ChEBI" id="CHEBI:29985"/>
        <dbReference type="ChEBI" id="CHEBI:30616"/>
        <dbReference type="ChEBI" id="CHEBI:33019"/>
        <dbReference type="ChEBI" id="CHEBI:78442"/>
        <dbReference type="ChEBI" id="CHEBI:78520"/>
        <dbReference type="ChEBI" id="CHEBI:456215"/>
        <dbReference type="EC" id="6.1.1.17"/>
    </reaction>
</comment>
<dbReference type="PRINTS" id="PR00987">
    <property type="entry name" value="TRNASYNTHGLU"/>
</dbReference>
<dbReference type="InterPro" id="IPR004527">
    <property type="entry name" value="Glu-tRNA-ligase_bac/mito"/>
</dbReference>
<gene>
    <name evidence="8 11" type="primary">gltX</name>
    <name evidence="11" type="ORF">GCM10020366_15450</name>
</gene>
<feature type="short sequence motif" description="'KMSKS' region" evidence="8">
    <location>
        <begin position="264"/>
        <end position="268"/>
    </location>
</feature>
<dbReference type="PANTHER" id="PTHR43311:SF2">
    <property type="entry name" value="GLUTAMATE--TRNA LIGASE, MITOCHONDRIAL-RELATED"/>
    <property type="match status" value="1"/>
</dbReference>
<dbReference type="EMBL" id="BAAAYK010000038">
    <property type="protein sequence ID" value="GAA3355417.1"/>
    <property type="molecule type" value="Genomic_DNA"/>
</dbReference>
<dbReference type="InterPro" id="IPR020751">
    <property type="entry name" value="aa-tRNA-synth_I_codon-bd_sub2"/>
</dbReference>
<dbReference type="SUPFAM" id="SSF52374">
    <property type="entry name" value="Nucleotidylyl transferase"/>
    <property type="match status" value="1"/>
</dbReference>
<evidence type="ECO:0000256" key="2">
    <source>
        <dbReference type="ARBA" id="ARBA00022490"/>
    </source>
</evidence>
<feature type="binding site" evidence="8">
    <location>
        <position position="267"/>
    </location>
    <ligand>
        <name>ATP</name>
        <dbReference type="ChEBI" id="CHEBI:30616"/>
    </ligand>
</feature>
<dbReference type="EC" id="6.1.1.17" evidence="8"/>
<dbReference type="Gene3D" id="3.40.50.620">
    <property type="entry name" value="HUPs"/>
    <property type="match status" value="1"/>
</dbReference>
<dbReference type="InterPro" id="IPR045462">
    <property type="entry name" value="aa-tRNA-synth_I_cd-bd"/>
</dbReference>
<keyword evidence="4 8" id="KW-0547">Nucleotide-binding</keyword>
<organism evidence="11 12">
    <name type="scientific">Saccharopolyspora gregorii</name>
    <dbReference type="NCBI Taxonomy" id="33914"/>
    <lineage>
        <taxon>Bacteria</taxon>
        <taxon>Bacillati</taxon>
        <taxon>Actinomycetota</taxon>
        <taxon>Actinomycetes</taxon>
        <taxon>Pseudonocardiales</taxon>
        <taxon>Pseudonocardiaceae</taxon>
        <taxon>Saccharopolyspora</taxon>
    </lineage>
</organism>
<keyword evidence="7 8" id="KW-0030">Aminoacyl-tRNA synthetase</keyword>
<dbReference type="InterPro" id="IPR020752">
    <property type="entry name" value="Glu-tRNA-synth_I_codon-bd_sub1"/>
</dbReference>
<keyword evidence="6 8" id="KW-0648">Protein biosynthesis</keyword>
<dbReference type="Pfam" id="PF19269">
    <property type="entry name" value="Anticodon_2"/>
    <property type="match status" value="1"/>
</dbReference>
<evidence type="ECO:0000256" key="8">
    <source>
        <dbReference type="HAMAP-Rule" id="MF_00022"/>
    </source>
</evidence>
<dbReference type="Pfam" id="PF00749">
    <property type="entry name" value="tRNA-synt_1c"/>
    <property type="match status" value="1"/>
</dbReference>
<evidence type="ECO:0000256" key="1">
    <source>
        <dbReference type="ARBA" id="ARBA00007894"/>
    </source>
</evidence>
<feature type="domain" description="Aminoacyl-tRNA synthetase class I anticodon-binding" evidence="10">
    <location>
        <begin position="347"/>
        <end position="496"/>
    </location>
</feature>
<comment type="caution">
    <text evidence="11">The sequence shown here is derived from an EMBL/GenBank/DDBJ whole genome shotgun (WGS) entry which is preliminary data.</text>
</comment>
<dbReference type="CDD" id="cd00808">
    <property type="entry name" value="GluRS_core"/>
    <property type="match status" value="1"/>
</dbReference>
<dbReference type="Gene3D" id="3.90.800.10">
    <property type="entry name" value="Glutamyl-tRNA Synthetase, Domain 3"/>
    <property type="match status" value="1"/>
</dbReference>
<reference evidence="12" key="1">
    <citation type="journal article" date="2019" name="Int. J. Syst. Evol. Microbiol.">
        <title>The Global Catalogue of Microorganisms (GCM) 10K type strain sequencing project: providing services to taxonomists for standard genome sequencing and annotation.</title>
        <authorList>
            <consortium name="The Broad Institute Genomics Platform"/>
            <consortium name="The Broad Institute Genome Sequencing Center for Infectious Disease"/>
            <person name="Wu L."/>
            <person name="Ma J."/>
        </authorList>
    </citation>
    <scope>NUCLEOTIDE SEQUENCE [LARGE SCALE GENOMIC DNA]</scope>
    <source>
        <strain evidence="12">JCM 9687</strain>
    </source>
</reference>
<dbReference type="Gene3D" id="1.10.8.70">
    <property type="entry name" value="Glutamate-tRNA synthetase, class I, anticodon-binding domain 1"/>
    <property type="match status" value="1"/>
</dbReference>
<proteinExistence type="inferred from homology"/>
<dbReference type="RefSeq" id="WP_224956493.1">
    <property type="nucleotide sequence ID" value="NZ_BAAAYK010000038.1"/>
</dbReference>
<sequence length="497" mass="54686">MSTPEFATPAPGTVRARFCPSPTGTPHVGLIRTALFNWAFARHHRGSLVFRIEDTDASRDSQESYDALLEALRWLGLDWDEGPGVGGEHGPYRQSERKDVYADIAQRLLAAGELYEAYSTPEEVEARHKAAGRDPKLGYDNFDRDLTDEQKAAHRAEGRTPVLRLRMPDHDITFDDLVRGEITFRAGTVPDPVLVRGSGDALYTLTNPVDDALMRITHVLRGEDLLSSTPRQIALYEALQRIGVTDFTPAFGHLPFVMGEGNKKLSKRDPQSNLFHHRDRGFLPEGLLNYLALLGWSIADDRDVFTLDEMVEAFDIGSVSSNPARFDQKKADAINSAHLRALAPDDFVQRVVPYLVAGGVLDAEPTEQQLDTVRAAAPLVQERLIVLSDAVGMMRFLFAGDEFEPEEASAQKALGDDARPVLEAAIGALDALDGWTTEAIEAALKESVVDGLGIKPRKAFAPVRVAVTGRTVSPPLYESMELLGRDVSLQRLRRALG</sequence>
<evidence type="ECO:0000313" key="11">
    <source>
        <dbReference type="EMBL" id="GAA3355417.1"/>
    </source>
</evidence>